<reference evidence="17 18" key="1">
    <citation type="journal article" date="2012" name="J. Bacteriol.">
        <title>Draft genome sequence of Methanobacterium formicicum DSM 3637, an archaebacterium isolated from the methane producer amoeba Pelomyxa palustris.</title>
        <authorList>
            <person name="Gutierrez G."/>
        </authorList>
    </citation>
    <scope>NUCLEOTIDE SEQUENCE [LARGE SCALE GENOMIC DNA]</scope>
    <source>
        <strain evidence="18">DSM 3637 / PP1</strain>
    </source>
</reference>
<evidence type="ECO:0000256" key="9">
    <source>
        <dbReference type="ARBA" id="ARBA00022840"/>
    </source>
</evidence>
<evidence type="ECO:0000256" key="2">
    <source>
        <dbReference type="ARBA" id="ARBA00006495"/>
    </source>
</evidence>
<evidence type="ECO:0000313" key="18">
    <source>
        <dbReference type="Proteomes" id="UP000007360"/>
    </source>
</evidence>
<feature type="domain" description="GHMP kinase N-terminal" evidence="15">
    <location>
        <begin position="93"/>
        <end position="174"/>
    </location>
</feature>
<dbReference type="InterPro" id="IPR006203">
    <property type="entry name" value="GHMP_knse_ATP-bd_CS"/>
</dbReference>
<dbReference type="GO" id="GO:0005524">
    <property type="term" value="F:ATP binding"/>
    <property type="evidence" value="ECO:0007669"/>
    <property type="project" value="UniProtKB-UniRule"/>
</dbReference>
<dbReference type="AlphaFoldDB" id="K2QD27"/>
<dbReference type="Pfam" id="PF08544">
    <property type="entry name" value="GHMP_kinases_C"/>
    <property type="match status" value="1"/>
</dbReference>
<dbReference type="GO" id="GO:0000287">
    <property type="term" value="F:magnesium ion binding"/>
    <property type="evidence" value="ECO:0007669"/>
    <property type="project" value="UniProtKB-UniRule"/>
</dbReference>
<dbReference type="GO" id="GO:0019287">
    <property type="term" value="P:isopentenyl diphosphate biosynthetic process, mevalonate pathway"/>
    <property type="evidence" value="ECO:0007669"/>
    <property type="project" value="UniProtKB-UniRule"/>
</dbReference>
<gene>
    <name evidence="14" type="primary">mvk</name>
    <name evidence="17" type="ORF">A994_05476</name>
</gene>
<dbReference type="PANTHER" id="PTHR43290:SF2">
    <property type="entry name" value="MEVALONATE KINASE"/>
    <property type="match status" value="1"/>
</dbReference>
<evidence type="ECO:0000256" key="11">
    <source>
        <dbReference type="ARBA" id="ARBA00023098"/>
    </source>
</evidence>
<proteinExistence type="inferred from homology"/>
<evidence type="ECO:0000256" key="10">
    <source>
        <dbReference type="ARBA" id="ARBA00022842"/>
    </source>
</evidence>
<comment type="subunit">
    <text evidence="14">Homodimer.</text>
</comment>
<dbReference type="Gene3D" id="3.30.230.10">
    <property type="match status" value="1"/>
</dbReference>
<keyword evidence="9 14" id="KW-0067">ATP-binding</keyword>
<keyword evidence="5 14" id="KW-0444">Lipid biosynthesis</keyword>
<dbReference type="PANTHER" id="PTHR43290">
    <property type="entry name" value="MEVALONATE KINASE"/>
    <property type="match status" value="1"/>
</dbReference>
<sequence length="330" mass="34942">MTARASAPGKAILFGEHSVVYGKPAIAVAVDKRANVTIREGNDDSIHVKIPELDVYGVIDIETGLISLENDILGQENPDTFDAGILKFIKSALFRTELGSSPDHGMDITVDLEIPIGAGLGSSAAITVATLAAAARYYHHDLSLETLALTAHQVELEVQGAASPLDTTVSTHGGFLYFTHESGGVKIKPALEMPLVVGYTSQPGNTGLLVQQVRKLCNDHPTIIKPIIGLMGNVTNHARESITHGEEERVGELMNINQGLLDALGVNTDELSRLIYHARSAGALGSKLTGAGGGGSMIAYCPGKTREVLEELQSIDNAFLVGMSRKGVTW</sequence>
<comment type="subcellular location">
    <subcellularLocation>
        <location evidence="1 14">Cytoplasm</location>
    </subcellularLocation>
</comment>
<feature type="domain" description="GHMP kinase C-terminal" evidence="16">
    <location>
        <begin position="239"/>
        <end position="313"/>
    </location>
</feature>
<dbReference type="GO" id="GO:0004496">
    <property type="term" value="F:mevalonate kinase activity"/>
    <property type="evidence" value="ECO:0007669"/>
    <property type="project" value="UniProtKB-UniRule"/>
</dbReference>
<dbReference type="InterPro" id="IPR013750">
    <property type="entry name" value="GHMP_kinase_C_dom"/>
</dbReference>
<feature type="active site" description="Proton acceptor" evidence="14">
    <location>
        <position position="166"/>
    </location>
</feature>
<evidence type="ECO:0000259" key="16">
    <source>
        <dbReference type="Pfam" id="PF08544"/>
    </source>
</evidence>
<keyword evidence="10 14" id="KW-0460">Magnesium</keyword>
<evidence type="ECO:0000256" key="4">
    <source>
        <dbReference type="ARBA" id="ARBA00022490"/>
    </source>
</evidence>
<dbReference type="SUPFAM" id="SSF55060">
    <property type="entry name" value="GHMP Kinase, C-terminal domain"/>
    <property type="match status" value="1"/>
</dbReference>
<evidence type="ECO:0000256" key="13">
    <source>
        <dbReference type="ARBA" id="ARBA00029438"/>
    </source>
</evidence>
<comment type="catalytic activity">
    <reaction evidence="14">
        <text>(R)-mevalonate + ATP = (R)-5-phosphomevalonate + ADP + H(+)</text>
        <dbReference type="Rhea" id="RHEA:17065"/>
        <dbReference type="ChEBI" id="CHEBI:15378"/>
        <dbReference type="ChEBI" id="CHEBI:30616"/>
        <dbReference type="ChEBI" id="CHEBI:36464"/>
        <dbReference type="ChEBI" id="CHEBI:58146"/>
        <dbReference type="ChEBI" id="CHEBI:456216"/>
        <dbReference type="EC" id="2.7.1.36"/>
    </reaction>
</comment>
<dbReference type="PRINTS" id="PR00959">
    <property type="entry name" value="MEVGALKINASE"/>
</dbReference>
<dbReference type="Proteomes" id="UP000007360">
    <property type="component" value="Unassembled WGS sequence"/>
</dbReference>
<evidence type="ECO:0000256" key="1">
    <source>
        <dbReference type="ARBA" id="ARBA00004496"/>
    </source>
</evidence>
<dbReference type="EC" id="2.7.1.36" evidence="3 14"/>
<keyword evidence="6 14" id="KW-0808">Transferase</keyword>
<evidence type="ECO:0000256" key="12">
    <source>
        <dbReference type="ARBA" id="ARBA00023229"/>
    </source>
</evidence>
<evidence type="ECO:0000256" key="7">
    <source>
        <dbReference type="ARBA" id="ARBA00022741"/>
    </source>
</evidence>
<organism evidence="17 18">
    <name type="scientific">Methanobacterium formicicum (strain DSM 3637 / PP1)</name>
    <dbReference type="NCBI Taxonomy" id="1204725"/>
    <lineage>
        <taxon>Archaea</taxon>
        <taxon>Methanobacteriati</taxon>
        <taxon>Methanobacteriota</taxon>
        <taxon>Methanomada group</taxon>
        <taxon>Methanobacteria</taxon>
        <taxon>Methanobacteriales</taxon>
        <taxon>Methanobacteriaceae</taxon>
        <taxon>Methanobacterium</taxon>
    </lineage>
</organism>
<evidence type="ECO:0000313" key="17">
    <source>
        <dbReference type="EMBL" id="EKF85911.1"/>
    </source>
</evidence>
<dbReference type="InterPro" id="IPR006205">
    <property type="entry name" value="Mev_gal_kin"/>
</dbReference>
<evidence type="ECO:0000259" key="15">
    <source>
        <dbReference type="Pfam" id="PF00288"/>
    </source>
</evidence>
<comment type="caution">
    <text evidence="17">The sequence shown here is derived from an EMBL/GenBank/DDBJ whole genome shotgun (WGS) entry which is preliminary data.</text>
</comment>
<dbReference type="NCBIfam" id="TIGR00549">
    <property type="entry name" value="mevalon_kin"/>
    <property type="match status" value="1"/>
</dbReference>
<dbReference type="PROSITE" id="PS00627">
    <property type="entry name" value="GHMP_KINASES_ATP"/>
    <property type="match status" value="1"/>
</dbReference>
<name>K2QD27_METFP</name>
<keyword evidence="11 14" id="KW-0443">Lipid metabolism</keyword>
<dbReference type="UniPathway" id="UPA00057">
    <property type="reaction ID" value="UER00098"/>
</dbReference>
<evidence type="ECO:0000256" key="3">
    <source>
        <dbReference type="ARBA" id="ARBA00012103"/>
    </source>
</evidence>
<feature type="binding site" evidence="14">
    <location>
        <begin position="115"/>
        <end position="125"/>
    </location>
    <ligand>
        <name>ATP</name>
        <dbReference type="ChEBI" id="CHEBI:30616"/>
    </ligand>
</feature>
<dbReference type="InterPro" id="IPR014721">
    <property type="entry name" value="Ribsml_uS5_D2-typ_fold_subgr"/>
</dbReference>
<keyword evidence="12 14" id="KW-0414">Isoprene biosynthesis</keyword>
<evidence type="ECO:0000256" key="5">
    <source>
        <dbReference type="ARBA" id="ARBA00022516"/>
    </source>
</evidence>
<dbReference type="InterPro" id="IPR006204">
    <property type="entry name" value="GHMP_kinase_N_dom"/>
</dbReference>
<comment type="pathway">
    <text evidence="13 14">Isoprenoid biosynthesis; isopentenyl diphosphate biosynthesis via mevalonate pathway; isopentenyl diphosphate from (R)-mevalonate: step 1/3.</text>
</comment>
<dbReference type="GO" id="GO:0005829">
    <property type="term" value="C:cytosol"/>
    <property type="evidence" value="ECO:0007669"/>
    <property type="project" value="TreeGrafter"/>
</dbReference>
<dbReference type="HAMAP" id="MF_00217">
    <property type="entry name" value="Mevalonate_kinase"/>
    <property type="match status" value="1"/>
</dbReference>
<dbReference type="SUPFAM" id="SSF54211">
    <property type="entry name" value="Ribosomal protein S5 domain 2-like"/>
    <property type="match status" value="1"/>
</dbReference>
<dbReference type="PATRIC" id="fig|1204725.3.peg.1097"/>
<evidence type="ECO:0000256" key="14">
    <source>
        <dbReference type="HAMAP-Rule" id="MF_00217"/>
    </source>
</evidence>
<dbReference type="InterPro" id="IPR020568">
    <property type="entry name" value="Ribosomal_Su5_D2-typ_SF"/>
</dbReference>
<dbReference type="EMBL" id="AMPO01000004">
    <property type="protein sequence ID" value="EKF85911.1"/>
    <property type="molecule type" value="Genomic_DNA"/>
</dbReference>
<comment type="function">
    <text evidence="14">Catalyzes the phosphorylation of (R)-mevalonate (MVA) to (R)-mevalonate 5-phosphate (MVAP). Functions in the mevalonate (MVA) pathway leading to isopentenyl diphosphate (IPP), a key precursor for the biosynthesis of isoprenoid compounds such as archaeal membrane lipids.</text>
</comment>
<dbReference type="Pfam" id="PF00288">
    <property type="entry name" value="GHMP_kinases_N"/>
    <property type="match status" value="1"/>
</dbReference>
<comment type="similarity">
    <text evidence="2 14">Belongs to the GHMP kinase family. Mevalonate kinase subfamily.</text>
</comment>
<dbReference type="OrthoDB" id="19001at2157"/>
<protein>
    <recommendedName>
        <fullName evidence="3 14">Mevalonate kinase</fullName>
        <shortName evidence="14">MK</shortName>
        <shortName evidence="14">MVK</shortName>
        <ecNumber evidence="3 14">2.7.1.36</ecNumber>
    </recommendedName>
</protein>
<keyword evidence="7 14" id="KW-0547">Nucleotide-binding</keyword>
<comment type="cofactor">
    <cofactor evidence="14">
        <name>Mg(2+)</name>
        <dbReference type="ChEBI" id="CHEBI:18420"/>
    </cofactor>
</comment>
<dbReference type="RefSeq" id="WP_004030351.1">
    <property type="nucleotide sequence ID" value="NZ_AMPO01000004.1"/>
</dbReference>
<accession>K2QD27</accession>
<keyword evidence="8 14" id="KW-0418">Kinase</keyword>
<dbReference type="InterPro" id="IPR022937">
    <property type="entry name" value="Mevalonate_kinase_arc"/>
</dbReference>
<keyword evidence="4 14" id="KW-0963">Cytoplasm</keyword>
<dbReference type="InterPro" id="IPR036554">
    <property type="entry name" value="GHMP_kinase_C_sf"/>
</dbReference>
<dbReference type="Gene3D" id="3.30.70.890">
    <property type="entry name" value="GHMP kinase, C-terminal domain"/>
    <property type="match status" value="1"/>
</dbReference>
<evidence type="ECO:0000256" key="6">
    <source>
        <dbReference type="ARBA" id="ARBA00022679"/>
    </source>
</evidence>
<keyword evidence="18" id="KW-1185">Reference proteome</keyword>
<evidence type="ECO:0000256" key="8">
    <source>
        <dbReference type="ARBA" id="ARBA00022777"/>
    </source>
</evidence>